<dbReference type="AlphaFoldDB" id="A0A2T0VMA7"/>
<dbReference type="InterPro" id="IPR005583">
    <property type="entry name" value="YaaA"/>
</dbReference>
<reference evidence="1 3" key="1">
    <citation type="submission" date="2018-03" db="EMBL/GenBank/DDBJ databases">
        <title>Genomic Encyclopedia of Archaeal and Bacterial Type Strains, Phase II (KMG-II): from individual species to whole genera.</title>
        <authorList>
            <person name="Goeker M."/>
        </authorList>
    </citation>
    <scope>NUCLEOTIDE SEQUENCE [LARGE SCALE GENOMIC DNA]</scope>
    <source>
        <strain evidence="1 3">DSM 13175</strain>
    </source>
</reference>
<evidence type="ECO:0000313" key="3">
    <source>
        <dbReference type="Proteomes" id="UP000238205"/>
    </source>
</evidence>
<dbReference type="PANTHER" id="PTHR30283">
    <property type="entry name" value="PEROXIDE STRESS RESPONSE PROTEIN YAAA"/>
    <property type="match status" value="1"/>
</dbReference>
<sequence length="79" mass="9305">MRIIISPAKKMTVDNDSFNHNQLPKFLNKTEELLNHLKSLTYDELKKIWKASDKIATLNYERIQEMDVRKNLTPAILAY</sequence>
<dbReference type="Proteomes" id="UP000238205">
    <property type="component" value="Unassembled WGS sequence"/>
</dbReference>
<dbReference type="RefSeq" id="WP_146129030.1">
    <property type="nucleotide sequence ID" value="NZ_PVTO01000064.1"/>
</dbReference>
<dbReference type="Pfam" id="PF03883">
    <property type="entry name" value="H2O2_YaaD"/>
    <property type="match status" value="1"/>
</dbReference>
<protein>
    <submittedName>
        <fullName evidence="1">Uncharacterized protein DUF328</fullName>
    </submittedName>
</protein>
<dbReference type="OrthoDB" id="9777133at2"/>
<comment type="caution">
    <text evidence="1">The sequence shown here is derived from an EMBL/GenBank/DDBJ whole genome shotgun (WGS) entry which is preliminary data.</text>
</comment>
<evidence type="ECO:0000313" key="1">
    <source>
        <dbReference type="EMBL" id="PRY71413.1"/>
    </source>
</evidence>
<dbReference type="PANTHER" id="PTHR30283:SF4">
    <property type="entry name" value="PEROXIDE STRESS RESISTANCE PROTEIN YAAA"/>
    <property type="match status" value="1"/>
</dbReference>
<accession>A0A2T0VMA7</accession>
<proteinExistence type="predicted"/>
<name>A0A2T0VMA7_9LACT</name>
<organism evidence="1 3">
    <name type="scientific">Alkalibacterium olivapovliticus</name>
    <dbReference type="NCBI Taxonomy" id="99907"/>
    <lineage>
        <taxon>Bacteria</taxon>
        <taxon>Bacillati</taxon>
        <taxon>Bacillota</taxon>
        <taxon>Bacilli</taxon>
        <taxon>Lactobacillales</taxon>
        <taxon>Carnobacteriaceae</taxon>
        <taxon>Alkalibacterium</taxon>
    </lineage>
</organism>
<gene>
    <name evidence="2" type="ORF">CLV38_1644</name>
    <name evidence="1" type="ORF">CLV38_1723</name>
</gene>
<evidence type="ECO:0000313" key="2">
    <source>
        <dbReference type="EMBL" id="PRY72466.1"/>
    </source>
</evidence>
<dbReference type="EMBL" id="PVTO01000064">
    <property type="protein sequence ID" value="PRY72466.1"/>
    <property type="molecule type" value="Genomic_DNA"/>
</dbReference>
<dbReference type="GO" id="GO:0005829">
    <property type="term" value="C:cytosol"/>
    <property type="evidence" value="ECO:0007669"/>
    <property type="project" value="TreeGrafter"/>
</dbReference>
<keyword evidence="3" id="KW-1185">Reference proteome</keyword>
<dbReference type="EMBL" id="PVTO01000072">
    <property type="protein sequence ID" value="PRY71413.1"/>
    <property type="molecule type" value="Genomic_DNA"/>
</dbReference>
<dbReference type="GO" id="GO:0033194">
    <property type="term" value="P:response to hydroperoxide"/>
    <property type="evidence" value="ECO:0007669"/>
    <property type="project" value="TreeGrafter"/>
</dbReference>
<feature type="non-terminal residue" evidence="1">
    <location>
        <position position="79"/>
    </location>
</feature>